<dbReference type="EMBL" id="REFS01000011">
    <property type="protein sequence ID" value="RMB08288.1"/>
    <property type="molecule type" value="Genomic_DNA"/>
</dbReference>
<geneLocation type="plasmid" evidence="2">
    <name>pJCM16430-01</name>
</geneLocation>
<dbReference type="RefSeq" id="WP_121922131.1">
    <property type="nucleotide sequence ID" value="NZ_CP034146.1"/>
</dbReference>
<reference evidence="2 5" key="2">
    <citation type="submission" date="2018-07" db="EMBL/GenBank/DDBJ databases">
        <title>Genome sequences of Haloplanus aerogenes JCM 16430T.</title>
        <authorList>
            <person name="Kim Y.B."/>
            <person name="Roh S.W."/>
        </authorList>
    </citation>
    <scope>NUCLEOTIDE SEQUENCE [LARGE SCALE GENOMIC DNA]</scope>
    <source>
        <strain evidence="2 5">JCM 16430</strain>
        <plasmid evidence="5">pjcm16430-01</plasmid>
        <plasmid evidence="2">pJCM16430-01</plasmid>
    </source>
</reference>
<feature type="transmembrane region" description="Helical" evidence="1">
    <location>
        <begin position="89"/>
        <end position="107"/>
    </location>
</feature>
<keyword evidence="1" id="KW-0812">Transmembrane</keyword>
<feature type="transmembrane region" description="Helical" evidence="1">
    <location>
        <begin position="12"/>
        <end position="30"/>
    </location>
</feature>
<dbReference type="OrthoDB" id="350977at2157"/>
<dbReference type="KEGG" id="haer:DU502_17835"/>
<keyword evidence="1" id="KW-0472">Membrane</keyword>
<evidence type="ECO:0000313" key="5">
    <source>
        <dbReference type="Proteomes" id="UP000282007"/>
    </source>
</evidence>
<reference evidence="3" key="3">
    <citation type="submission" date="2018-10" db="EMBL/GenBank/DDBJ databases">
        <authorList>
            <person name="Whitman W."/>
            <person name="Huntemann M."/>
            <person name="Clum A."/>
            <person name="Pillay M."/>
            <person name="Palaniappan K."/>
            <person name="Varghese N."/>
            <person name="Mikhailova N."/>
            <person name="Stamatis D."/>
            <person name="Reddy T."/>
            <person name="Daum C."/>
            <person name="Shapiro N."/>
            <person name="Ivanova N."/>
            <person name="Kyrpides N."/>
            <person name="Woyke T."/>
        </authorList>
    </citation>
    <scope>NUCLEOTIDE SEQUENCE</scope>
    <source>
        <strain evidence="3">CGMCC 1.10124</strain>
    </source>
</reference>
<dbReference type="GeneID" id="38473187"/>
<reference evidence="3 4" key="1">
    <citation type="journal article" date="2015" name="Stand. Genomic Sci.">
        <title>Genomic Encyclopedia of Bacterial and Archaeal Type Strains, Phase III: the genomes of soil and plant-associated and newly described type strains.</title>
        <authorList>
            <person name="Whitman W.B."/>
            <person name="Woyke T."/>
            <person name="Klenk H.P."/>
            <person name="Zhou Y."/>
            <person name="Lilburn T.G."/>
            <person name="Beck B.J."/>
            <person name="De Vos P."/>
            <person name="Vandamme P."/>
            <person name="Eisen J.A."/>
            <person name="Garrity G."/>
            <person name="Hugenholtz P."/>
            <person name="Kyrpides N.C."/>
        </authorList>
    </citation>
    <scope>NUCLEOTIDE SEQUENCE [LARGE SCALE GENOMIC DNA]</scope>
    <source>
        <strain evidence="3 4">CGMCC 1.10124</strain>
    </source>
</reference>
<dbReference type="AlphaFoldDB" id="A0A3M0CFA2"/>
<evidence type="ECO:0000313" key="3">
    <source>
        <dbReference type="EMBL" id="RMB08288.1"/>
    </source>
</evidence>
<keyword evidence="1" id="KW-1133">Transmembrane helix</keyword>
<geneLocation type="plasmid" evidence="5">
    <name>pjcm16430-01</name>
</geneLocation>
<proteinExistence type="predicted"/>
<sequence>MNVEEAIETGGLAAFFLFTALFLSTINFSLGGSPNTVETANKLSRFLYAGVMTVAPTSQLAIAIDLVAALIASVGLLQGVKESIKGGAIGAAFLYFFIGFLVNYATAPV</sequence>
<feature type="transmembrane region" description="Helical" evidence="1">
    <location>
        <begin position="50"/>
        <end position="77"/>
    </location>
</feature>
<dbReference type="Proteomes" id="UP000282007">
    <property type="component" value="Plasmid pJCM16430-01"/>
</dbReference>
<name>A0A3M0CFA2_9EURY</name>
<keyword evidence="2" id="KW-0614">Plasmid</keyword>
<protein>
    <submittedName>
        <fullName evidence="3">Uncharacterized protein</fullName>
    </submittedName>
</protein>
<keyword evidence="5" id="KW-1185">Reference proteome</keyword>
<dbReference type="EMBL" id="CP034146">
    <property type="protein sequence ID" value="AZH27282.1"/>
    <property type="molecule type" value="Genomic_DNA"/>
</dbReference>
<accession>A0A3M0CFA2</accession>
<evidence type="ECO:0000313" key="2">
    <source>
        <dbReference type="EMBL" id="AZH27282.1"/>
    </source>
</evidence>
<evidence type="ECO:0000313" key="4">
    <source>
        <dbReference type="Proteomes" id="UP000277326"/>
    </source>
</evidence>
<gene>
    <name evidence="3" type="ORF">ATH50_3618</name>
    <name evidence="2" type="ORF">DU502_17835</name>
</gene>
<evidence type="ECO:0000256" key="1">
    <source>
        <dbReference type="SAM" id="Phobius"/>
    </source>
</evidence>
<dbReference type="Proteomes" id="UP000277326">
    <property type="component" value="Unassembled WGS sequence"/>
</dbReference>
<organism evidence="3 4">
    <name type="scientific">Haloplanus aerogenes</name>
    <dbReference type="NCBI Taxonomy" id="660522"/>
    <lineage>
        <taxon>Archaea</taxon>
        <taxon>Methanobacteriati</taxon>
        <taxon>Methanobacteriota</taxon>
        <taxon>Stenosarchaea group</taxon>
        <taxon>Halobacteria</taxon>
        <taxon>Halobacteriales</taxon>
        <taxon>Haloferacaceae</taxon>
        <taxon>Haloplanus</taxon>
    </lineage>
</organism>